<evidence type="ECO:0008006" key="7">
    <source>
        <dbReference type="Google" id="ProtNLM"/>
    </source>
</evidence>
<organism evidence="5 6">
    <name type="scientific">Aquariibacter albus</name>
    <dbReference type="NCBI Taxonomy" id="2759899"/>
    <lineage>
        <taxon>Bacteria</taxon>
        <taxon>Pseudomonadati</taxon>
        <taxon>Pseudomonadota</taxon>
        <taxon>Betaproteobacteria</taxon>
        <taxon>Burkholderiales</taxon>
        <taxon>Sphaerotilaceae</taxon>
        <taxon>Aquariibacter</taxon>
    </lineage>
</organism>
<dbReference type="InterPro" id="IPR029058">
    <property type="entry name" value="AB_hydrolase_fold"/>
</dbReference>
<evidence type="ECO:0000256" key="4">
    <source>
        <dbReference type="SAM" id="MobiDB-lite"/>
    </source>
</evidence>
<sequence>MDALRRRLSLALPLAAWGRPAAAEAIDPIPADPGGPGPWAPGRVDLDGLAEPATGGRPLALALHQPLDAPPGLRPLLLVSHGAGGDRDSHRAQAEHLASHGFVVACVEHPASGPARLRQGGRLRANLAAMTRDAEEVLGRPRDLRLVLDRLLAGTLGVPGAAPRIDPTRIAALGHSFGAATVLMLAGARVALDGLQPPPPGAPGLGPDAFEPRLRAVIALSPQAEAPPFFRPGSFASLRCPVLGLSGSRDASQGGSGPEDRRAAFARWPAAGGRHGLVWIEGAAHLDFADDDALPAPPRRHLRREAGRPPSAPGPLARGRDAVQPLVRAASLLYLREQLFADAEARTRLSASGLAPWLGGTARGVEVQRR</sequence>
<keyword evidence="1" id="KW-0378">Hydrolase</keyword>
<name>A0A839HS36_9BURK</name>
<reference evidence="5 6" key="1">
    <citation type="submission" date="2020-08" db="EMBL/GenBank/DDBJ databases">
        <title>Aquariorum lacteus gen. nov., sp. nov., a new member of the family Comamonadaceae, isolated from freshwater aquarium.</title>
        <authorList>
            <person name="Chun S.-J."/>
        </authorList>
    </citation>
    <scope>NUCLEOTIDE SEQUENCE [LARGE SCALE GENOMIC DNA]</scope>
    <source>
        <strain evidence="5 6">SJAQ100</strain>
    </source>
</reference>
<comment type="caution">
    <text evidence="5">The sequence shown here is derived from an EMBL/GenBank/DDBJ whole genome shotgun (WGS) entry which is preliminary data.</text>
</comment>
<dbReference type="PANTHER" id="PTHR10272">
    <property type="entry name" value="PLATELET-ACTIVATING FACTOR ACETYLHYDROLASE"/>
    <property type="match status" value="1"/>
</dbReference>
<dbReference type="EMBL" id="JACIVI010000002">
    <property type="protein sequence ID" value="MBB1162159.1"/>
    <property type="molecule type" value="Genomic_DNA"/>
</dbReference>
<dbReference type="RefSeq" id="WP_182663785.1">
    <property type="nucleotide sequence ID" value="NZ_JACIVI010000002.1"/>
</dbReference>
<evidence type="ECO:0000256" key="1">
    <source>
        <dbReference type="ARBA" id="ARBA00022801"/>
    </source>
</evidence>
<keyword evidence="2" id="KW-0442">Lipid degradation</keyword>
<evidence type="ECO:0000256" key="3">
    <source>
        <dbReference type="ARBA" id="ARBA00023098"/>
    </source>
</evidence>
<accession>A0A839HS36</accession>
<dbReference type="Proteomes" id="UP000586093">
    <property type="component" value="Unassembled WGS sequence"/>
</dbReference>
<dbReference type="GO" id="GO:0003847">
    <property type="term" value="F:1-alkyl-2-acetylglycerophosphocholine esterase activity"/>
    <property type="evidence" value="ECO:0007669"/>
    <property type="project" value="TreeGrafter"/>
</dbReference>
<gene>
    <name evidence="5" type="ORF">H4F90_09210</name>
</gene>
<dbReference type="AlphaFoldDB" id="A0A839HS36"/>
<dbReference type="SUPFAM" id="SSF53474">
    <property type="entry name" value="alpha/beta-Hydrolases"/>
    <property type="match status" value="1"/>
</dbReference>
<evidence type="ECO:0000313" key="6">
    <source>
        <dbReference type="Proteomes" id="UP000586093"/>
    </source>
</evidence>
<feature type="region of interest" description="Disordered" evidence="4">
    <location>
        <begin position="291"/>
        <end position="320"/>
    </location>
</feature>
<evidence type="ECO:0000313" key="5">
    <source>
        <dbReference type="EMBL" id="MBB1162159.1"/>
    </source>
</evidence>
<dbReference type="Gene3D" id="3.40.50.1820">
    <property type="entry name" value="alpha/beta hydrolase"/>
    <property type="match status" value="1"/>
</dbReference>
<keyword evidence="3" id="KW-0443">Lipid metabolism</keyword>
<protein>
    <recommendedName>
        <fullName evidence="7">Dienelactone hydrolase</fullName>
    </recommendedName>
</protein>
<dbReference type="PANTHER" id="PTHR10272:SF0">
    <property type="entry name" value="PLATELET-ACTIVATING FACTOR ACETYLHYDROLASE"/>
    <property type="match status" value="1"/>
</dbReference>
<dbReference type="Pfam" id="PF03403">
    <property type="entry name" value="PAF-AH_p_II"/>
    <property type="match status" value="1"/>
</dbReference>
<proteinExistence type="predicted"/>
<keyword evidence="6" id="KW-1185">Reference proteome</keyword>
<evidence type="ECO:0000256" key="2">
    <source>
        <dbReference type="ARBA" id="ARBA00022963"/>
    </source>
</evidence>
<dbReference type="GO" id="GO:0016042">
    <property type="term" value="P:lipid catabolic process"/>
    <property type="evidence" value="ECO:0007669"/>
    <property type="project" value="UniProtKB-KW"/>
</dbReference>